<dbReference type="KEGG" id="azq:G3580_19305"/>
<reference evidence="2 3" key="1">
    <citation type="submission" date="2020-02" db="EMBL/GenBank/DDBJ databases">
        <title>Nitrogenibacter mangrovi gen. nov., sp. nov. isolated from mangrove sediment, a denitrifying betaproteobacterium.</title>
        <authorList>
            <person name="Liao H."/>
            <person name="Tian Y."/>
        </authorList>
    </citation>
    <scope>NUCLEOTIDE SEQUENCE [LARGE SCALE GENOMIC DNA]</scope>
    <source>
        <strain evidence="2 3">M9-3-2</strain>
    </source>
</reference>
<protein>
    <submittedName>
        <fullName evidence="2">Uncharacterized protein</fullName>
    </submittedName>
</protein>
<sequence>MLTAIQIIVFKQGGTQAPRWVSPVVIGWFIITLVLANVLPQWLADDLTAAGYHAIDDPRVISRVSRGAGFIYLKSE</sequence>
<accession>A0A6C1BBC5</accession>
<evidence type="ECO:0000256" key="1">
    <source>
        <dbReference type="SAM" id="Phobius"/>
    </source>
</evidence>
<keyword evidence="1" id="KW-0472">Membrane</keyword>
<name>A0A6C1BBC5_9RHOO</name>
<keyword evidence="3" id="KW-1185">Reference proteome</keyword>
<proteinExistence type="predicted"/>
<gene>
    <name evidence="2" type="ORF">G3580_19305</name>
</gene>
<dbReference type="RefSeq" id="WP_173768319.1">
    <property type="nucleotide sequence ID" value="NZ_CP048836.1"/>
</dbReference>
<dbReference type="Proteomes" id="UP000501991">
    <property type="component" value="Chromosome"/>
</dbReference>
<keyword evidence="1" id="KW-1133">Transmembrane helix</keyword>
<dbReference type="EMBL" id="CP048836">
    <property type="protein sequence ID" value="QID19574.1"/>
    <property type="molecule type" value="Genomic_DNA"/>
</dbReference>
<organism evidence="2 3">
    <name type="scientific">Nitrogeniibacter mangrovi</name>
    <dbReference type="NCBI Taxonomy" id="2016596"/>
    <lineage>
        <taxon>Bacteria</taxon>
        <taxon>Pseudomonadati</taxon>
        <taxon>Pseudomonadota</taxon>
        <taxon>Betaproteobacteria</taxon>
        <taxon>Rhodocyclales</taxon>
        <taxon>Zoogloeaceae</taxon>
        <taxon>Nitrogeniibacter</taxon>
    </lineage>
</organism>
<evidence type="ECO:0000313" key="2">
    <source>
        <dbReference type="EMBL" id="QID19574.1"/>
    </source>
</evidence>
<keyword evidence="1" id="KW-0812">Transmembrane</keyword>
<evidence type="ECO:0000313" key="3">
    <source>
        <dbReference type="Proteomes" id="UP000501991"/>
    </source>
</evidence>
<dbReference type="AlphaFoldDB" id="A0A6C1BBC5"/>
<feature type="transmembrane region" description="Helical" evidence="1">
    <location>
        <begin position="20"/>
        <end position="39"/>
    </location>
</feature>